<protein>
    <submittedName>
        <fullName evidence="1">Uncharacterized protein</fullName>
    </submittedName>
</protein>
<dbReference type="AlphaFoldDB" id="A0A1G2F260"/>
<sequence>MPTLSEYYESTESLLEYSKRINEYKPDKVHLERQSRFRKTLREKIDRIFSKEERKNIDLRIGDNWGVVGGIVEHHGILDHPLLLSVSLVSNFYKLLGKKKYGDVLVFATGNIPLNEPFRRRGFMLNGKKFNLYPKLYKNKVVYGLGKYDFDIKQKIIEAHEWHLLSQEEQVFLAKINDIVKSIDFSTCETIGDQITKINYYLWPYLFEEKIRAQSANLISIEYDDVVIDYLINVISNEQNNHIYKMLFDKNFQDIILNEFEGKQGAWDKESDIGTHFFWALDNKNERIRLVLKDDTLVGENFKVQLSPEAIIEKLKERKILPGMLLKFSLIVFYMGMKPLMGFSLEYMTRLKAKMIEVLEKHFPEEAERSKSIPYDNMNLISICKGKDDKGNLKDLHAFDIFYKGGFTETYLKNLNKIPFKEFMVPALLFAYNYAISKYGKPEDKKTFDVSEDELQKPFYKLFK</sequence>
<dbReference type="Proteomes" id="UP000176787">
    <property type="component" value="Unassembled WGS sequence"/>
</dbReference>
<proteinExistence type="predicted"/>
<organism evidence="1 2">
    <name type="scientific">Candidatus Niyogibacteria bacterium RIFCSPLOWO2_12_FULL_41_13</name>
    <dbReference type="NCBI Taxonomy" id="1801726"/>
    <lineage>
        <taxon>Bacteria</taxon>
        <taxon>Candidatus Niyogiibacteriota</taxon>
    </lineage>
</organism>
<comment type="caution">
    <text evidence="1">The sequence shown here is derived from an EMBL/GenBank/DDBJ whole genome shotgun (WGS) entry which is preliminary data.</text>
</comment>
<dbReference type="EMBL" id="MHMS01000014">
    <property type="protein sequence ID" value="OGZ32135.1"/>
    <property type="molecule type" value="Genomic_DNA"/>
</dbReference>
<name>A0A1G2F260_9BACT</name>
<evidence type="ECO:0000313" key="1">
    <source>
        <dbReference type="EMBL" id="OGZ32135.1"/>
    </source>
</evidence>
<gene>
    <name evidence="1" type="ORF">A3H02_03150</name>
</gene>
<evidence type="ECO:0000313" key="2">
    <source>
        <dbReference type="Proteomes" id="UP000176787"/>
    </source>
</evidence>
<reference evidence="1 2" key="1">
    <citation type="journal article" date="2016" name="Nat. Commun.">
        <title>Thousands of microbial genomes shed light on interconnected biogeochemical processes in an aquifer system.</title>
        <authorList>
            <person name="Anantharaman K."/>
            <person name="Brown C.T."/>
            <person name="Hug L.A."/>
            <person name="Sharon I."/>
            <person name="Castelle C.J."/>
            <person name="Probst A.J."/>
            <person name="Thomas B.C."/>
            <person name="Singh A."/>
            <person name="Wilkins M.J."/>
            <person name="Karaoz U."/>
            <person name="Brodie E.L."/>
            <person name="Williams K.H."/>
            <person name="Hubbard S.S."/>
            <person name="Banfield J.F."/>
        </authorList>
    </citation>
    <scope>NUCLEOTIDE SEQUENCE [LARGE SCALE GENOMIC DNA]</scope>
</reference>
<accession>A0A1G2F260</accession>
<dbReference type="STRING" id="1801726.A3H02_03150"/>